<dbReference type="EC" id="2.7.13.3" evidence="3"/>
<dbReference type="InterPro" id="IPR050640">
    <property type="entry name" value="Bact_2-comp_sensor_kinase"/>
</dbReference>
<evidence type="ECO:0000256" key="1">
    <source>
        <dbReference type="SAM" id="Phobius"/>
    </source>
</evidence>
<proteinExistence type="predicted"/>
<dbReference type="GO" id="GO:0016020">
    <property type="term" value="C:membrane"/>
    <property type="evidence" value="ECO:0007669"/>
    <property type="project" value="InterPro"/>
</dbReference>
<keyword evidence="3" id="KW-0418">Kinase</keyword>
<dbReference type="KEGG" id="blq:L21SP5_03433"/>
<name>A0A0S2I440_9BACT</name>
<keyword evidence="3" id="KW-0808">Transferase</keyword>
<protein>
    <submittedName>
        <fullName evidence="3">Sensor histidine kinase YehU</fullName>
        <ecNumber evidence="3">2.7.13.3</ecNumber>
    </submittedName>
</protein>
<dbReference type="PANTHER" id="PTHR34220:SF7">
    <property type="entry name" value="SENSOR HISTIDINE KINASE YPDA"/>
    <property type="match status" value="1"/>
</dbReference>
<organism evidence="3 4">
    <name type="scientific">Salinivirga cyanobacteriivorans</name>
    <dbReference type="NCBI Taxonomy" id="1307839"/>
    <lineage>
        <taxon>Bacteria</taxon>
        <taxon>Pseudomonadati</taxon>
        <taxon>Bacteroidota</taxon>
        <taxon>Bacteroidia</taxon>
        <taxon>Bacteroidales</taxon>
        <taxon>Salinivirgaceae</taxon>
        <taxon>Salinivirga</taxon>
    </lineage>
</organism>
<keyword evidence="4" id="KW-1185">Reference proteome</keyword>
<sequence length="401" mass="46182">MLLFNNDLCFKSRPLLTQPRLFINDVFIGGIIFSNMSFINFNRKEIVMENLNPIKIIKLPRVLLLLALFSFVLQLIIISYNQFTGYINIKSGLEYIVRLAYGTTFSFFAANLLFWPNLKIVHWLNLHLNWSSKATLRVFAEFMATIIVGGLIAFFITLLAHSIDQYEQGFGNVLFNNVLIVAVINLILMIGIEAWLNFSIGQTEEKKAKELSQELELTKFEVLKDQLKPHFMFNSLNVLSGLIDENTDLAQDFIGEFSKVYRYVLDTIEYNLISIREELNFASSYMFLQQVRYGDMLIYNVSVPDKLFSYHLPPLTLQVVLENAIKHNEINEGSPLNVRIYCDEDYLIVENNLNPKAWPGHSTGIGQQNLRKRFNMMGAPEPSFTLIAEAYIVKLPYIKPD</sequence>
<feature type="transmembrane region" description="Helical" evidence="1">
    <location>
        <begin position="95"/>
        <end position="115"/>
    </location>
</feature>
<dbReference type="STRING" id="1307839.L21SP5_03433"/>
<evidence type="ECO:0000259" key="2">
    <source>
        <dbReference type="Pfam" id="PF06580"/>
    </source>
</evidence>
<evidence type="ECO:0000313" key="4">
    <source>
        <dbReference type="Proteomes" id="UP000064893"/>
    </source>
</evidence>
<dbReference type="InterPro" id="IPR010559">
    <property type="entry name" value="Sig_transdc_His_kin_internal"/>
</dbReference>
<dbReference type="PANTHER" id="PTHR34220">
    <property type="entry name" value="SENSOR HISTIDINE KINASE YPDA"/>
    <property type="match status" value="1"/>
</dbReference>
<keyword evidence="1" id="KW-1133">Transmembrane helix</keyword>
<feature type="transmembrane region" description="Helical" evidence="1">
    <location>
        <begin position="136"/>
        <end position="161"/>
    </location>
</feature>
<keyword evidence="1" id="KW-0812">Transmembrane</keyword>
<accession>A0A0S2I440</accession>
<dbReference type="AlphaFoldDB" id="A0A0S2I440"/>
<dbReference type="Pfam" id="PF06580">
    <property type="entry name" value="His_kinase"/>
    <property type="match status" value="1"/>
</dbReference>
<dbReference type="Proteomes" id="UP000064893">
    <property type="component" value="Chromosome"/>
</dbReference>
<dbReference type="EMBL" id="CP013118">
    <property type="protein sequence ID" value="ALO17044.1"/>
    <property type="molecule type" value="Genomic_DNA"/>
</dbReference>
<gene>
    <name evidence="3" type="primary">yehU_5</name>
    <name evidence="3" type="ORF">L21SP5_03433</name>
</gene>
<feature type="transmembrane region" description="Helical" evidence="1">
    <location>
        <begin position="20"/>
        <end position="41"/>
    </location>
</feature>
<feature type="transmembrane region" description="Helical" evidence="1">
    <location>
        <begin position="173"/>
        <end position="196"/>
    </location>
</feature>
<dbReference type="GO" id="GO:0000155">
    <property type="term" value="F:phosphorelay sensor kinase activity"/>
    <property type="evidence" value="ECO:0007669"/>
    <property type="project" value="InterPro"/>
</dbReference>
<evidence type="ECO:0000313" key="3">
    <source>
        <dbReference type="EMBL" id="ALO17044.1"/>
    </source>
</evidence>
<feature type="domain" description="Signal transduction histidine kinase internal region" evidence="2">
    <location>
        <begin position="219"/>
        <end position="296"/>
    </location>
</feature>
<feature type="transmembrane region" description="Helical" evidence="1">
    <location>
        <begin position="62"/>
        <end position="83"/>
    </location>
</feature>
<reference evidence="3 4" key="1">
    <citation type="submission" date="2015-11" db="EMBL/GenBank/DDBJ databases">
        <title>Description and complete genome sequence of a novel strain predominating in hypersaline microbial mats and representing a new family of the Bacteriodetes phylum.</title>
        <authorList>
            <person name="Spring S."/>
            <person name="Bunk B."/>
            <person name="Sproer C."/>
            <person name="Klenk H.-P."/>
        </authorList>
    </citation>
    <scope>NUCLEOTIDE SEQUENCE [LARGE SCALE GENOMIC DNA]</scope>
    <source>
        <strain evidence="3 4">L21-Spi-D4</strain>
    </source>
</reference>
<keyword evidence="1" id="KW-0472">Membrane</keyword>